<dbReference type="Pfam" id="PF16403">
    <property type="entry name" value="Bact_surface_Ig-like"/>
    <property type="match status" value="2"/>
</dbReference>
<evidence type="ECO:0000313" key="5">
    <source>
        <dbReference type="Proteomes" id="UP000479563"/>
    </source>
</evidence>
<dbReference type="GO" id="GO:0016810">
    <property type="term" value="F:hydrolase activity, acting on carbon-nitrogen (but not peptide) bonds"/>
    <property type="evidence" value="ECO:0007669"/>
    <property type="project" value="InterPro"/>
</dbReference>
<dbReference type="PANTHER" id="PTHR10587:SF125">
    <property type="entry name" value="POLYSACCHARIDE DEACETYLASE YHEN-RELATED"/>
    <property type="match status" value="1"/>
</dbReference>
<dbReference type="SUPFAM" id="SSF88713">
    <property type="entry name" value="Glycoside hydrolase/deacetylase"/>
    <property type="match status" value="1"/>
</dbReference>
<dbReference type="CDD" id="cd10944">
    <property type="entry name" value="CE4_SmPgdA_like"/>
    <property type="match status" value="1"/>
</dbReference>
<feature type="domain" description="NodB homology" evidence="2">
    <location>
        <begin position="290"/>
        <end position="481"/>
    </location>
</feature>
<proteinExistence type="predicted"/>
<evidence type="ECO:0000313" key="3">
    <source>
        <dbReference type="EMBL" id="MSC59967.1"/>
    </source>
</evidence>
<dbReference type="InterPro" id="IPR002509">
    <property type="entry name" value="NODB_dom"/>
</dbReference>
<keyword evidence="1" id="KW-0812">Transmembrane</keyword>
<keyword evidence="1" id="KW-0472">Membrane</keyword>
<reference evidence="4" key="3">
    <citation type="submission" date="2020-02" db="EMBL/GenBank/DDBJ databases">
        <authorList>
            <person name="Littmann E."/>
            <person name="Sorbara M."/>
        </authorList>
    </citation>
    <scope>NUCLEOTIDE SEQUENCE</scope>
    <source>
        <strain evidence="4">MSK.17.79</strain>
    </source>
</reference>
<keyword evidence="1" id="KW-1133">Transmembrane helix</keyword>
<dbReference type="Proteomes" id="UP000479563">
    <property type="component" value="Unassembled WGS sequence"/>
</dbReference>
<accession>A0A6L5T710</accession>
<dbReference type="Gene3D" id="3.20.20.370">
    <property type="entry name" value="Glycoside hydrolase/deacetylase"/>
    <property type="match status" value="1"/>
</dbReference>
<gene>
    <name evidence="4" type="ORF">G4319_06635</name>
    <name evidence="3" type="ORF">GKE07_07075</name>
</gene>
<dbReference type="InterPro" id="IPR013783">
    <property type="entry name" value="Ig-like_fold"/>
</dbReference>
<name>A0A6L5T710_9FIRM</name>
<evidence type="ECO:0000259" key="2">
    <source>
        <dbReference type="PROSITE" id="PS51677"/>
    </source>
</evidence>
<reference evidence="3 5" key="1">
    <citation type="journal article" date="2019" name="Nat. Med.">
        <title>A library of human gut bacterial isolates paired with longitudinal multiomics data enables mechanistic microbiome research.</title>
        <authorList>
            <person name="Poyet M."/>
            <person name="Groussin M."/>
            <person name="Gibbons S.M."/>
            <person name="Avila-Pacheco J."/>
            <person name="Jiang X."/>
            <person name="Kearney S.M."/>
            <person name="Perrotta A.R."/>
            <person name="Berdy B."/>
            <person name="Zhao S."/>
            <person name="Lieberman T.D."/>
            <person name="Swanson P.K."/>
            <person name="Smith M."/>
            <person name="Roesemann S."/>
            <person name="Alexander J.E."/>
            <person name="Rich S.A."/>
            <person name="Livny J."/>
            <person name="Vlamakis H."/>
            <person name="Clish C."/>
            <person name="Bullock K."/>
            <person name="Deik A."/>
            <person name="Scott J."/>
            <person name="Pierce K.A."/>
            <person name="Xavier R.J."/>
            <person name="Alm E.J."/>
        </authorList>
    </citation>
    <scope>NUCLEOTIDE SEQUENCE [LARGE SCALE GENOMIC DNA]</scope>
    <source>
        <strain evidence="3 5">BIOML-A11</strain>
    </source>
</reference>
<dbReference type="InterPro" id="IPR011330">
    <property type="entry name" value="Glyco_hydro/deAcase_b/a-brl"/>
</dbReference>
<dbReference type="GO" id="GO:0005975">
    <property type="term" value="P:carbohydrate metabolic process"/>
    <property type="evidence" value="ECO:0007669"/>
    <property type="project" value="InterPro"/>
</dbReference>
<comment type="caution">
    <text evidence="3">The sequence shown here is derived from an EMBL/GenBank/DDBJ whole genome shotgun (WGS) entry which is preliminary data.</text>
</comment>
<feature type="transmembrane region" description="Helical" evidence="1">
    <location>
        <begin position="14"/>
        <end position="33"/>
    </location>
</feature>
<evidence type="ECO:0000256" key="1">
    <source>
        <dbReference type="SAM" id="Phobius"/>
    </source>
</evidence>
<dbReference type="Proteomes" id="UP001193670">
    <property type="component" value="Unassembled WGS sequence"/>
</dbReference>
<reference evidence="4" key="2">
    <citation type="journal article" date="2020" name="Cell Host Microbe">
        <title>Functional and Genomic Variation between Human-Derived Isolates of Lachnospiraceae Reveals Inter- and Intra-Species Diversity.</title>
        <authorList>
            <person name="Sorbara M.T."/>
            <person name="Littmann E.R."/>
            <person name="Fontana E."/>
            <person name="Moody T.U."/>
            <person name="Kohout C.E."/>
            <person name="Gjonbalaj M."/>
            <person name="Eaton V."/>
            <person name="Seok R."/>
            <person name="Leiner I.M."/>
            <person name="Pamer E.G."/>
        </authorList>
    </citation>
    <scope>NUCLEOTIDE SEQUENCE</scope>
    <source>
        <strain evidence="4">MSK.17.79</strain>
    </source>
</reference>
<dbReference type="EMBL" id="JAAILW010000010">
    <property type="protein sequence ID" value="NSC27022.1"/>
    <property type="molecule type" value="Genomic_DNA"/>
</dbReference>
<dbReference type="EMBL" id="WKQP01000009">
    <property type="protein sequence ID" value="MSC59967.1"/>
    <property type="molecule type" value="Genomic_DNA"/>
</dbReference>
<dbReference type="InterPro" id="IPR032179">
    <property type="entry name" value="Cry22Aa_Ig-like"/>
</dbReference>
<dbReference type="AlphaFoldDB" id="A0A6L5T710"/>
<dbReference type="Gene3D" id="2.60.40.10">
    <property type="entry name" value="Immunoglobulins"/>
    <property type="match status" value="3"/>
</dbReference>
<organism evidence="3 5">
    <name type="scientific">Agathobacter rectalis</name>
    <dbReference type="NCBI Taxonomy" id="39491"/>
    <lineage>
        <taxon>Bacteria</taxon>
        <taxon>Bacillati</taxon>
        <taxon>Bacillota</taxon>
        <taxon>Clostridia</taxon>
        <taxon>Lachnospirales</taxon>
        <taxon>Lachnospiraceae</taxon>
        <taxon>Agathobacter</taxon>
    </lineage>
</organism>
<dbReference type="InterPro" id="IPR050248">
    <property type="entry name" value="Polysacc_deacetylase_ArnD"/>
</dbReference>
<dbReference type="PROSITE" id="PS51677">
    <property type="entry name" value="NODB"/>
    <property type="match status" value="1"/>
</dbReference>
<dbReference type="PANTHER" id="PTHR10587">
    <property type="entry name" value="GLYCOSYL TRANSFERASE-RELATED"/>
    <property type="match status" value="1"/>
</dbReference>
<evidence type="ECO:0000313" key="4">
    <source>
        <dbReference type="EMBL" id="NSC27022.1"/>
    </source>
</evidence>
<sequence length="496" mass="54241">MLKRIGKMDKNKKMIIGILTAAIVLVVAFIVYITCFDSHIEFSSKFKNGITVEYGKKFEVPKIKAYVRGRLINRKGKEIKCTIDSNVDATKTGSYEIKVTAQYGKKTATQTIKVEVRDKKAPEITLNGDAEMTVEAGSKFSDPGYTATDNYDGDLTGKVSVTGAVDTSKPGDYEIKYSVADSSKNESEVKRTVHVTDTTAPQIKLSGDDFMSVKKGDKYSDPGYTATDNCDGDITDSVKVSGDKVDKDKAGKYTVTYEVSDSSGNKATATRVVSVYDPAATADTVNPGNKIIYLTFDDGPGKYTQGLLDVLDKYNVKATFFVTNTHPDYQNMIAEEAKRGHTVAIHSASHKYNQIYTSEQAFFDDLEQMNSIIKAQTGNDASIIRFPGGSSNTVSKDYCPGIMTQLVNDVTARGLLYCDWNVSSGDANSKPISTEQVVQNVISGVQSHNVSVVLQHDIKDFSVNAVEQIIQWGQANGYTFLPLTTSSPMSHHRINN</sequence>
<dbReference type="FunFam" id="2.60.40.10:FF:002029">
    <property type="entry name" value="Predicted protein"/>
    <property type="match status" value="2"/>
</dbReference>
<dbReference type="Pfam" id="PF01522">
    <property type="entry name" value="Polysacc_deac_1"/>
    <property type="match status" value="1"/>
</dbReference>
<protein>
    <submittedName>
        <fullName evidence="3">DUF5011 domain-containing protein</fullName>
    </submittedName>
</protein>